<dbReference type="Gene3D" id="3.30.530.20">
    <property type="match status" value="1"/>
</dbReference>
<dbReference type="Proteomes" id="UP000809789">
    <property type="component" value="Unassembled WGS sequence"/>
</dbReference>
<dbReference type="GO" id="GO:0045333">
    <property type="term" value="P:cellular respiration"/>
    <property type="evidence" value="ECO:0007669"/>
    <property type="project" value="InterPro"/>
</dbReference>
<evidence type="ECO:0000259" key="5">
    <source>
        <dbReference type="Pfam" id="PF03364"/>
    </source>
</evidence>
<dbReference type="AlphaFoldDB" id="A0A8K0KU83"/>
<name>A0A8K0KU83_9PEZI</name>
<feature type="domain" description="Coenzyme Q-binding protein COQ10 START" evidence="5">
    <location>
        <begin position="54"/>
        <end position="237"/>
    </location>
</feature>
<gene>
    <name evidence="6" type="ORF">KVT40_008950</name>
</gene>
<evidence type="ECO:0000313" key="7">
    <source>
        <dbReference type="Proteomes" id="UP000809789"/>
    </source>
</evidence>
<dbReference type="SUPFAM" id="SSF55961">
    <property type="entry name" value="Bet v1-like"/>
    <property type="match status" value="1"/>
</dbReference>
<dbReference type="InterPro" id="IPR044996">
    <property type="entry name" value="COQ10-like"/>
</dbReference>
<dbReference type="OrthoDB" id="292693at2759"/>
<dbReference type="CDD" id="cd07813">
    <property type="entry name" value="COQ10p_like"/>
    <property type="match status" value="1"/>
</dbReference>
<dbReference type="InterPro" id="IPR023393">
    <property type="entry name" value="START-like_dom_sf"/>
</dbReference>
<dbReference type="InterPro" id="IPR005031">
    <property type="entry name" value="COQ10_START"/>
</dbReference>
<dbReference type="PANTHER" id="PTHR12901:SF10">
    <property type="entry name" value="COENZYME Q-BINDING PROTEIN COQ10, MITOCHONDRIAL"/>
    <property type="match status" value="1"/>
</dbReference>
<dbReference type="Pfam" id="PF03364">
    <property type="entry name" value="Polyketide_cyc"/>
    <property type="match status" value="1"/>
</dbReference>
<evidence type="ECO:0000256" key="2">
    <source>
        <dbReference type="ARBA" id="ARBA00011814"/>
    </source>
</evidence>
<evidence type="ECO:0000256" key="1">
    <source>
        <dbReference type="ARBA" id="ARBA00006885"/>
    </source>
</evidence>
<comment type="caution">
    <text evidence="6">The sequence shown here is derived from an EMBL/GenBank/DDBJ whole genome shotgun (WGS) entry which is preliminary data.</text>
</comment>
<reference evidence="6" key="1">
    <citation type="submission" date="2021-07" db="EMBL/GenBank/DDBJ databases">
        <title>Elsinoe batatas strain:CRI-CJ2 Genome sequencing and assembly.</title>
        <authorList>
            <person name="Huang L."/>
        </authorList>
    </citation>
    <scope>NUCLEOTIDE SEQUENCE</scope>
    <source>
        <strain evidence="6">CRI-CJ2</strain>
    </source>
</reference>
<organism evidence="6 7">
    <name type="scientific">Elsinoe batatas</name>
    <dbReference type="NCBI Taxonomy" id="2601811"/>
    <lineage>
        <taxon>Eukaryota</taxon>
        <taxon>Fungi</taxon>
        <taxon>Dikarya</taxon>
        <taxon>Ascomycota</taxon>
        <taxon>Pezizomycotina</taxon>
        <taxon>Dothideomycetes</taxon>
        <taxon>Dothideomycetidae</taxon>
        <taxon>Myriangiales</taxon>
        <taxon>Elsinoaceae</taxon>
        <taxon>Elsinoe</taxon>
    </lineage>
</organism>
<evidence type="ECO:0000313" key="6">
    <source>
        <dbReference type="EMBL" id="KAG8623974.1"/>
    </source>
</evidence>
<feature type="region of interest" description="Disordered" evidence="4">
    <location>
        <begin position="133"/>
        <end position="162"/>
    </location>
</feature>
<keyword evidence="7" id="KW-1185">Reference proteome</keyword>
<proteinExistence type="inferred from homology"/>
<evidence type="ECO:0000256" key="4">
    <source>
        <dbReference type="SAM" id="MobiDB-lite"/>
    </source>
</evidence>
<accession>A0A8K0KU83</accession>
<protein>
    <recommendedName>
        <fullName evidence="5">Coenzyme Q-binding protein COQ10 START domain-containing protein</fullName>
    </recommendedName>
</protein>
<dbReference type="GO" id="GO:0005739">
    <property type="term" value="C:mitochondrion"/>
    <property type="evidence" value="ECO:0007669"/>
    <property type="project" value="TreeGrafter"/>
</dbReference>
<comment type="function">
    <text evidence="3">Required for the function of coenzyme Q in the respiratory chain. May serve as a chaperone or may be involved in the transport of Q6 from its site of synthesis to the catalytic sites of the respiratory complexes.</text>
</comment>
<comment type="subunit">
    <text evidence="2">Interacts with coenzyme Q.</text>
</comment>
<dbReference type="EMBL" id="JAESVG020000010">
    <property type="protein sequence ID" value="KAG8623974.1"/>
    <property type="molecule type" value="Genomic_DNA"/>
</dbReference>
<sequence length="258" mass="28785">MATARVVRPWLSSSRRIPSIARPQTIPSFQRIQSRSFTNPLSDSPQVLTTQRTVPYPAKAVYEIISDIGSYHSFIPFCSSSDVTKQSKQHPSTSQTYPEEATLVISFSGGISQSFTSRVHCVPYETVEAISGPSVETSLSPKSLEHHNPRPSPDSDPSRKSDVLTHLRTTWELRPFPFKPGPLKSHQNPVEETGNIPAQEQTEVVLHIEYRFANPIYEALSAAAAPKVAEYMVEAFEKRIQDKLHRPAAGVKTRVIKH</sequence>
<dbReference type="PANTHER" id="PTHR12901">
    <property type="entry name" value="SPERM PROTEIN HOMOLOG"/>
    <property type="match status" value="1"/>
</dbReference>
<dbReference type="GO" id="GO:0048039">
    <property type="term" value="F:ubiquinone binding"/>
    <property type="evidence" value="ECO:0007669"/>
    <property type="project" value="InterPro"/>
</dbReference>
<evidence type="ECO:0000256" key="3">
    <source>
        <dbReference type="ARBA" id="ARBA00024947"/>
    </source>
</evidence>
<comment type="similarity">
    <text evidence="1">Belongs to the COQ10 family.</text>
</comment>